<evidence type="ECO:0000313" key="1">
    <source>
        <dbReference type="EMBL" id="HIU98285.1"/>
    </source>
</evidence>
<sequence length="571" mass="61616">MEYGIGREYREAFDSIYELARGGYLDGAEAGGERVTISGTGGQRRIIKGSASFVYDESAAKVGKRDKKQRMERDGASWFASVRSGSVAENDAAEWTALIESTAQAYHKLYSLLEFEQNSARSAKEAASDMRRLSNLAAGLFPARKLVVRPSAMAPAHDIYGLTFRAGLSSVGESVPVLCKIYFRSEEERGIRRLVPIGRREAAEIDRNIIQNIGTEGGIANDDRQRASDMIREVIGQLDATLGAGDAAAYVVMAGKEDEDILRDMIENGPYGTVTIVCKSVKVLGISHVRWSDSVYDIREGTDTLLRASIGLSGAVTLRCLSCGEEVVSGNVVTVETESGQREFALDPSRADLGCDETRLTEIAAYVSGSHIIEKHCDIPGRGTAGCTRTVCAAGLAFLQDSAGQWRAVCKDCAAEEVVYDGADGPALTSTLTLAYDTKRLIPAGEAGRCSCCGRQFEELTAKGLCRFCNEAGRAMTEGDKSADPKVCANARAARRRYARFSSMLPLAKRMAAPPGQKYCFESEDMLMFALGRQIYIFPKSSANESGYIAPPRKIGEFAGGNNGARGGDRK</sequence>
<dbReference type="AlphaFoldDB" id="A0A9D1SW57"/>
<proteinExistence type="predicted"/>
<evidence type="ECO:0000313" key="2">
    <source>
        <dbReference type="Proteomes" id="UP000886857"/>
    </source>
</evidence>
<dbReference type="Proteomes" id="UP000886857">
    <property type="component" value="Unassembled WGS sequence"/>
</dbReference>
<name>A0A9D1SW57_9FIRM</name>
<reference evidence="1" key="1">
    <citation type="submission" date="2020-10" db="EMBL/GenBank/DDBJ databases">
        <authorList>
            <person name="Gilroy R."/>
        </authorList>
    </citation>
    <scope>NUCLEOTIDE SEQUENCE</scope>
    <source>
        <strain evidence="1">10406</strain>
    </source>
</reference>
<reference evidence="1" key="2">
    <citation type="journal article" date="2021" name="PeerJ">
        <title>Extensive microbial diversity within the chicken gut microbiome revealed by metagenomics and culture.</title>
        <authorList>
            <person name="Gilroy R."/>
            <person name="Ravi A."/>
            <person name="Getino M."/>
            <person name="Pursley I."/>
            <person name="Horton D.L."/>
            <person name="Alikhan N.F."/>
            <person name="Baker D."/>
            <person name="Gharbi K."/>
            <person name="Hall N."/>
            <person name="Watson M."/>
            <person name="Adriaenssens E.M."/>
            <person name="Foster-Nyarko E."/>
            <person name="Jarju S."/>
            <person name="Secka A."/>
            <person name="Antonio M."/>
            <person name="Oren A."/>
            <person name="Chaudhuri R.R."/>
            <person name="La Ragione R."/>
            <person name="Hildebrand F."/>
            <person name="Pallen M.J."/>
        </authorList>
    </citation>
    <scope>NUCLEOTIDE SEQUENCE</scope>
    <source>
        <strain evidence="1">10406</strain>
    </source>
</reference>
<organism evidence="1 2">
    <name type="scientific">Candidatus Limadaptatus stercoripullorum</name>
    <dbReference type="NCBI Taxonomy" id="2840846"/>
    <lineage>
        <taxon>Bacteria</taxon>
        <taxon>Bacillati</taxon>
        <taxon>Bacillota</taxon>
        <taxon>Clostridia</taxon>
        <taxon>Eubacteriales</taxon>
        <taxon>Candidatus Limadaptatus</taxon>
    </lineage>
</organism>
<comment type="caution">
    <text evidence="1">The sequence shown here is derived from an EMBL/GenBank/DDBJ whole genome shotgun (WGS) entry which is preliminary data.</text>
</comment>
<protein>
    <submittedName>
        <fullName evidence="1">Uncharacterized protein</fullName>
    </submittedName>
</protein>
<accession>A0A9D1SW57</accession>
<dbReference type="EMBL" id="DVOE01000003">
    <property type="protein sequence ID" value="HIU98285.1"/>
    <property type="molecule type" value="Genomic_DNA"/>
</dbReference>
<gene>
    <name evidence="1" type="ORF">IAC73_00375</name>
</gene>